<gene>
    <name evidence="2" type="ORF">G5714_002452</name>
</gene>
<accession>A0A7J6DF66</accession>
<evidence type="ECO:0000313" key="3">
    <source>
        <dbReference type="Proteomes" id="UP000579812"/>
    </source>
</evidence>
<reference evidence="2 3" key="1">
    <citation type="submission" date="2020-04" db="EMBL/GenBank/DDBJ databases">
        <title>Chromosome-level genome assembly of a cyprinid fish Onychostoma macrolepis by integration of Nanopore Sequencing, Bionano and Hi-C technology.</title>
        <authorList>
            <person name="Wang D."/>
        </authorList>
    </citation>
    <scope>NUCLEOTIDE SEQUENCE [LARGE SCALE GENOMIC DNA]</scope>
    <source>
        <strain evidence="2">SWU-2019</strain>
        <tissue evidence="2">Muscle</tissue>
    </source>
</reference>
<dbReference type="Proteomes" id="UP000579812">
    <property type="component" value="Unassembled WGS sequence"/>
</dbReference>
<evidence type="ECO:0000313" key="2">
    <source>
        <dbReference type="EMBL" id="KAF4117899.1"/>
    </source>
</evidence>
<dbReference type="AlphaFoldDB" id="A0A7J6DF66"/>
<organism evidence="2 3">
    <name type="scientific">Onychostoma macrolepis</name>
    <dbReference type="NCBI Taxonomy" id="369639"/>
    <lineage>
        <taxon>Eukaryota</taxon>
        <taxon>Metazoa</taxon>
        <taxon>Chordata</taxon>
        <taxon>Craniata</taxon>
        <taxon>Vertebrata</taxon>
        <taxon>Euteleostomi</taxon>
        <taxon>Actinopterygii</taxon>
        <taxon>Neopterygii</taxon>
        <taxon>Teleostei</taxon>
        <taxon>Ostariophysi</taxon>
        <taxon>Cypriniformes</taxon>
        <taxon>Cyprinidae</taxon>
        <taxon>Acrossocheilinae</taxon>
        <taxon>Onychostoma</taxon>
    </lineage>
</organism>
<evidence type="ECO:0000256" key="1">
    <source>
        <dbReference type="SAM" id="SignalP"/>
    </source>
</evidence>
<comment type="caution">
    <text evidence="2">The sequence shown here is derived from an EMBL/GenBank/DDBJ whole genome shotgun (WGS) entry which is preliminary data.</text>
</comment>
<feature type="signal peptide" evidence="1">
    <location>
        <begin position="1"/>
        <end position="24"/>
    </location>
</feature>
<sequence length="128" mass="15112">MIWFLQRFCHFGVVLFMVCDRALTLLSCPVFVRVHGFECAPAKWFCRQRFFSQKYTFTYKLTTKRNFQTPSLFFSSTDKEWNAQDCGISKVAKDTSMLPSKFDQKVHHYKRWRSSPQSSPEPQAHLSP</sequence>
<keyword evidence="3" id="KW-1185">Reference proteome</keyword>
<feature type="chain" id="PRO_5029616495" description="Secreted protein" evidence="1">
    <location>
        <begin position="25"/>
        <end position="128"/>
    </location>
</feature>
<keyword evidence="1" id="KW-0732">Signal</keyword>
<proteinExistence type="predicted"/>
<protein>
    <recommendedName>
        <fullName evidence="4">Secreted protein</fullName>
    </recommendedName>
</protein>
<evidence type="ECO:0008006" key="4">
    <source>
        <dbReference type="Google" id="ProtNLM"/>
    </source>
</evidence>
<dbReference type="EMBL" id="JAAMOB010000002">
    <property type="protein sequence ID" value="KAF4117899.1"/>
    <property type="molecule type" value="Genomic_DNA"/>
</dbReference>
<name>A0A7J6DF66_9TELE</name>